<dbReference type="AlphaFoldDB" id="A0A7L4UPU1"/>
<gene>
    <name evidence="5" type="ORF">C7377_1711</name>
</gene>
<dbReference type="FunFam" id="3.90.1530.30:FF:000001">
    <property type="entry name" value="Chromosome partitioning protein ParB"/>
    <property type="match status" value="1"/>
</dbReference>
<feature type="domain" description="ParB-like N-terminal" evidence="4">
    <location>
        <begin position="30"/>
        <end position="119"/>
    </location>
</feature>
<keyword evidence="2" id="KW-0159">Chromosome partition</keyword>
<dbReference type="CDD" id="cd16393">
    <property type="entry name" value="SPO0J_N"/>
    <property type="match status" value="1"/>
</dbReference>
<accession>A0A7L4UPU1</accession>
<dbReference type="Gene3D" id="3.90.1530.30">
    <property type="match status" value="1"/>
</dbReference>
<dbReference type="EMBL" id="QENZ01000005">
    <property type="protein sequence ID" value="PVX50063.1"/>
    <property type="molecule type" value="Genomic_DNA"/>
</dbReference>
<reference evidence="5 6" key="1">
    <citation type="submission" date="2018-05" db="EMBL/GenBank/DDBJ databases">
        <title>Genomic Encyclopedia of Type Strains, Phase IV (KMG-IV): sequencing the most valuable type-strain genomes for metagenomic binning, comparative biology and taxonomic classification.</title>
        <authorList>
            <person name="Goeker M."/>
        </authorList>
    </citation>
    <scope>NUCLEOTIDE SEQUENCE [LARGE SCALE GENOMIC DNA]</scope>
    <source>
        <strain evidence="5 6">DSM 28579</strain>
    </source>
</reference>
<dbReference type="GO" id="GO:0005694">
    <property type="term" value="C:chromosome"/>
    <property type="evidence" value="ECO:0007669"/>
    <property type="project" value="TreeGrafter"/>
</dbReference>
<name>A0A7L4UPU1_BALHA</name>
<dbReference type="NCBIfam" id="TIGR00180">
    <property type="entry name" value="parB_part"/>
    <property type="match status" value="1"/>
</dbReference>
<dbReference type="Pfam" id="PF02195">
    <property type="entry name" value="ParB_N"/>
    <property type="match status" value="1"/>
</dbReference>
<dbReference type="SUPFAM" id="SSF109709">
    <property type="entry name" value="KorB DNA-binding domain-like"/>
    <property type="match status" value="1"/>
</dbReference>
<evidence type="ECO:0000256" key="2">
    <source>
        <dbReference type="ARBA" id="ARBA00022829"/>
    </source>
</evidence>
<dbReference type="InterPro" id="IPR050336">
    <property type="entry name" value="Chromosome_partition/occlusion"/>
</dbReference>
<dbReference type="Pfam" id="PF17762">
    <property type="entry name" value="HTH_ParB"/>
    <property type="match status" value="1"/>
</dbReference>
<dbReference type="GO" id="GO:0045881">
    <property type="term" value="P:positive regulation of sporulation resulting in formation of a cellular spore"/>
    <property type="evidence" value="ECO:0007669"/>
    <property type="project" value="TreeGrafter"/>
</dbReference>
<evidence type="ECO:0000313" key="5">
    <source>
        <dbReference type="EMBL" id="PVX50063.1"/>
    </source>
</evidence>
<dbReference type="InterPro" id="IPR003115">
    <property type="entry name" value="ParB_N"/>
</dbReference>
<evidence type="ECO:0000313" key="6">
    <source>
        <dbReference type="Proteomes" id="UP000251835"/>
    </source>
</evidence>
<evidence type="ECO:0000256" key="3">
    <source>
        <dbReference type="ARBA" id="ARBA00023125"/>
    </source>
</evidence>
<dbReference type="InterPro" id="IPR041468">
    <property type="entry name" value="HTH_ParB/Spo0J"/>
</dbReference>
<dbReference type="InterPro" id="IPR036086">
    <property type="entry name" value="ParB/Sulfiredoxin_sf"/>
</dbReference>
<dbReference type="InterPro" id="IPR057240">
    <property type="entry name" value="ParB_dimer_C"/>
</dbReference>
<organism evidence="5 6">
    <name type="scientific">Balneicella halophila</name>
    <dbReference type="NCBI Taxonomy" id="1537566"/>
    <lineage>
        <taxon>Bacteria</taxon>
        <taxon>Pseudomonadati</taxon>
        <taxon>Bacteroidota</taxon>
        <taxon>Bacteroidia</taxon>
        <taxon>Bacteroidales</taxon>
        <taxon>Balneicellaceae</taxon>
        <taxon>Balneicella</taxon>
    </lineage>
</organism>
<comment type="similarity">
    <text evidence="1">Belongs to the ParB family.</text>
</comment>
<dbReference type="PANTHER" id="PTHR33375:SF1">
    <property type="entry name" value="CHROMOSOME-PARTITIONING PROTEIN PARB-RELATED"/>
    <property type="match status" value="1"/>
</dbReference>
<sequence>MAKKSVLGRGLGTLLADADKVGNTALNMIQEIPIAQIIANPNQPRTTFDDESLSELAQSIKELGIVQPLTVRKLGDKFQIIAGERRFRAAKLAGLAEVPAYIRDVDDEQVLELALVENIQREDLDPIEIAISYQRLMEECSLTQETLSDRVGKKRATVANYLRLLKLPAEIQLGLREHLLQMGHARALLSIADYDQQVQIYDKILKEGLSVRKVEELAKEANKTEKKPVTKPQKNNDYKALENHLESHFKAKVQLQRSRNGKGKITIAFTSDTDLERIIGLLDQTK</sequence>
<dbReference type="Gene3D" id="1.10.10.2830">
    <property type="match status" value="1"/>
</dbReference>
<dbReference type="FunFam" id="1.10.10.2830:FF:000001">
    <property type="entry name" value="Chromosome partitioning protein ParB"/>
    <property type="match status" value="1"/>
</dbReference>
<evidence type="ECO:0000259" key="4">
    <source>
        <dbReference type="SMART" id="SM00470"/>
    </source>
</evidence>
<comment type="caution">
    <text evidence="5">The sequence shown here is derived from an EMBL/GenBank/DDBJ whole genome shotgun (WGS) entry which is preliminary data.</text>
</comment>
<proteinExistence type="inferred from homology"/>
<dbReference type="SUPFAM" id="SSF110849">
    <property type="entry name" value="ParB/Sulfiredoxin"/>
    <property type="match status" value="1"/>
</dbReference>
<dbReference type="PANTHER" id="PTHR33375">
    <property type="entry name" value="CHROMOSOME-PARTITIONING PROTEIN PARB-RELATED"/>
    <property type="match status" value="1"/>
</dbReference>
<dbReference type="SMART" id="SM00470">
    <property type="entry name" value="ParB"/>
    <property type="match status" value="1"/>
</dbReference>
<dbReference type="Pfam" id="PF23552">
    <property type="entry name" value="ParB_C"/>
    <property type="match status" value="1"/>
</dbReference>
<evidence type="ECO:0000256" key="1">
    <source>
        <dbReference type="ARBA" id="ARBA00006295"/>
    </source>
</evidence>
<dbReference type="GO" id="GO:0003677">
    <property type="term" value="F:DNA binding"/>
    <property type="evidence" value="ECO:0007669"/>
    <property type="project" value="UniProtKB-KW"/>
</dbReference>
<dbReference type="GO" id="GO:0007059">
    <property type="term" value="P:chromosome segregation"/>
    <property type="evidence" value="ECO:0007669"/>
    <property type="project" value="UniProtKB-KW"/>
</dbReference>
<dbReference type="RefSeq" id="WP_116496923.1">
    <property type="nucleotide sequence ID" value="NZ_QENZ01000005.1"/>
</dbReference>
<protein>
    <submittedName>
        <fullName evidence="5">Chromosome segregation DNA-binding protein</fullName>
    </submittedName>
</protein>
<dbReference type="OrthoDB" id="9802051at2"/>
<keyword evidence="6" id="KW-1185">Reference proteome</keyword>
<keyword evidence="3 5" id="KW-0238">DNA-binding</keyword>
<dbReference type="Proteomes" id="UP000251835">
    <property type="component" value="Unassembled WGS sequence"/>
</dbReference>
<dbReference type="InterPro" id="IPR004437">
    <property type="entry name" value="ParB/RepB/Spo0J"/>
</dbReference>